<evidence type="ECO:0000259" key="14">
    <source>
        <dbReference type="PROSITE" id="PS50885"/>
    </source>
</evidence>
<dbReference type="CDD" id="cd06225">
    <property type="entry name" value="HAMP"/>
    <property type="match status" value="1"/>
</dbReference>
<dbReference type="GO" id="GO:0016301">
    <property type="term" value="F:kinase activity"/>
    <property type="evidence" value="ECO:0007669"/>
    <property type="project" value="UniProtKB-KW"/>
</dbReference>
<dbReference type="InterPro" id="IPR003660">
    <property type="entry name" value="HAMP_dom"/>
</dbReference>
<keyword evidence="8 15" id="KW-0418">Kinase</keyword>
<organism evidence="15 16">
    <name type="scientific">Paenibacillus sediminis</name>
    <dbReference type="NCBI Taxonomy" id="664909"/>
    <lineage>
        <taxon>Bacteria</taxon>
        <taxon>Bacillati</taxon>
        <taxon>Bacillota</taxon>
        <taxon>Bacilli</taxon>
        <taxon>Bacillales</taxon>
        <taxon>Paenibacillaceae</taxon>
        <taxon>Paenibacillus</taxon>
    </lineage>
</organism>
<keyword evidence="9" id="KW-0067">ATP-binding</keyword>
<dbReference type="InterPro" id="IPR004358">
    <property type="entry name" value="Sig_transdc_His_kin-like_C"/>
</dbReference>
<evidence type="ECO:0000256" key="3">
    <source>
        <dbReference type="ARBA" id="ARBA00012438"/>
    </source>
</evidence>
<keyword evidence="16" id="KW-1185">Reference proteome</keyword>
<comment type="catalytic activity">
    <reaction evidence="1">
        <text>ATP + protein L-histidine = ADP + protein N-phospho-L-histidine.</text>
        <dbReference type="EC" id="2.7.13.3"/>
    </reaction>
</comment>
<keyword evidence="11 12" id="KW-0472">Membrane</keyword>
<dbReference type="PROSITE" id="PS50109">
    <property type="entry name" value="HIS_KIN"/>
    <property type="match status" value="1"/>
</dbReference>
<evidence type="ECO:0000256" key="4">
    <source>
        <dbReference type="ARBA" id="ARBA00022475"/>
    </source>
</evidence>
<dbReference type="InterPro" id="IPR005467">
    <property type="entry name" value="His_kinase_dom"/>
</dbReference>
<dbReference type="Gene3D" id="6.10.340.10">
    <property type="match status" value="1"/>
</dbReference>
<proteinExistence type="predicted"/>
<dbReference type="SMART" id="SM00387">
    <property type="entry name" value="HATPase_c"/>
    <property type="match status" value="1"/>
</dbReference>
<dbReference type="InterPro" id="IPR003594">
    <property type="entry name" value="HATPase_dom"/>
</dbReference>
<keyword evidence="12" id="KW-0812">Transmembrane</keyword>
<dbReference type="InterPro" id="IPR003661">
    <property type="entry name" value="HisK_dim/P_dom"/>
</dbReference>
<dbReference type="EC" id="2.7.13.3" evidence="3"/>
<evidence type="ECO:0000259" key="13">
    <source>
        <dbReference type="PROSITE" id="PS50109"/>
    </source>
</evidence>
<gene>
    <name evidence="15" type="ORF">J2Z20_001694</name>
</gene>
<feature type="transmembrane region" description="Helical" evidence="12">
    <location>
        <begin position="51"/>
        <end position="70"/>
    </location>
</feature>
<evidence type="ECO:0000256" key="9">
    <source>
        <dbReference type="ARBA" id="ARBA00022840"/>
    </source>
</evidence>
<dbReference type="Pfam" id="PF02518">
    <property type="entry name" value="HATPase_c"/>
    <property type="match status" value="1"/>
</dbReference>
<sequence>MRKLPAWMKILLGIIFWVGGITATVSAAFLLTSFIYRNIDYHPSNYVTQLINTLIGCILMFILLVCFVLYHRPKQMALIDMITGAMKQIAKGDFSVHLGNKSQFPDEYSEVVDNLNMMAHELKQIEDMRQEFISNVSHEIQSPLTSINGFAQALQSDQLSSEERQHYLSIIETESKRLSKLSDNLLKLTSLDSEHHPFDPKPYSLDGQLRSIVLASEPQWLDKSIDVELRLVETNIVADEEMLSQVWNNLIHNSIKFTPIGGTITIAIEPHDNKVTVSIADTGIGISEEDQTRIFERFFKGDKSRNRSIGGSGLGLSIVKKIIDKHHGTIEVDSRLGEGTRFRVHLPLKQETRH</sequence>
<evidence type="ECO:0000256" key="5">
    <source>
        <dbReference type="ARBA" id="ARBA00022553"/>
    </source>
</evidence>
<evidence type="ECO:0000256" key="12">
    <source>
        <dbReference type="SAM" id="Phobius"/>
    </source>
</evidence>
<keyword evidence="7" id="KW-0547">Nucleotide-binding</keyword>
<keyword evidence="4" id="KW-1003">Cell membrane</keyword>
<protein>
    <recommendedName>
        <fullName evidence="3">histidine kinase</fullName>
        <ecNumber evidence="3">2.7.13.3</ecNumber>
    </recommendedName>
</protein>
<comment type="subcellular location">
    <subcellularLocation>
        <location evidence="2">Cell membrane</location>
        <topology evidence="2">Multi-pass membrane protein</topology>
    </subcellularLocation>
</comment>
<dbReference type="Proteomes" id="UP001519273">
    <property type="component" value="Unassembled WGS sequence"/>
</dbReference>
<evidence type="ECO:0000256" key="8">
    <source>
        <dbReference type="ARBA" id="ARBA00022777"/>
    </source>
</evidence>
<evidence type="ECO:0000256" key="1">
    <source>
        <dbReference type="ARBA" id="ARBA00000085"/>
    </source>
</evidence>
<keyword evidence="5" id="KW-0597">Phosphoprotein</keyword>
<evidence type="ECO:0000256" key="7">
    <source>
        <dbReference type="ARBA" id="ARBA00022741"/>
    </source>
</evidence>
<name>A0ABS4H2R4_9BACL</name>
<dbReference type="SUPFAM" id="SSF55874">
    <property type="entry name" value="ATPase domain of HSP90 chaperone/DNA topoisomerase II/histidine kinase"/>
    <property type="match status" value="1"/>
</dbReference>
<evidence type="ECO:0000256" key="2">
    <source>
        <dbReference type="ARBA" id="ARBA00004651"/>
    </source>
</evidence>
<dbReference type="SMART" id="SM00388">
    <property type="entry name" value="HisKA"/>
    <property type="match status" value="1"/>
</dbReference>
<dbReference type="CDD" id="cd00082">
    <property type="entry name" value="HisKA"/>
    <property type="match status" value="1"/>
</dbReference>
<keyword evidence="10" id="KW-0902">Two-component regulatory system</keyword>
<dbReference type="PRINTS" id="PR00344">
    <property type="entry name" value="BCTRLSENSOR"/>
</dbReference>
<dbReference type="Pfam" id="PF00512">
    <property type="entry name" value="HisKA"/>
    <property type="match status" value="1"/>
</dbReference>
<evidence type="ECO:0000256" key="6">
    <source>
        <dbReference type="ARBA" id="ARBA00022679"/>
    </source>
</evidence>
<dbReference type="Gene3D" id="1.10.287.130">
    <property type="match status" value="1"/>
</dbReference>
<keyword evidence="6" id="KW-0808">Transferase</keyword>
<feature type="domain" description="Histidine kinase" evidence="13">
    <location>
        <begin position="135"/>
        <end position="350"/>
    </location>
</feature>
<dbReference type="RefSeq" id="WP_209848021.1">
    <property type="nucleotide sequence ID" value="NZ_CBCRVE010000003.1"/>
</dbReference>
<evidence type="ECO:0000256" key="11">
    <source>
        <dbReference type="ARBA" id="ARBA00023136"/>
    </source>
</evidence>
<evidence type="ECO:0000256" key="10">
    <source>
        <dbReference type="ARBA" id="ARBA00023012"/>
    </source>
</evidence>
<dbReference type="PROSITE" id="PS50885">
    <property type="entry name" value="HAMP"/>
    <property type="match status" value="1"/>
</dbReference>
<dbReference type="EMBL" id="JAGGKP010000002">
    <property type="protein sequence ID" value="MBP1936813.1"/>
    <property type="molecule type" value="Genomic_DNA"/>
</dbReference>
<dbReference type="PANTHER" id="PTHR43711:SF1">
    <property type="entry name" value="HISTIDINE KINASE 1"/>
    <property type="match status" value="1"/>
</dbReference>
<feature type="domain" description="HAMP" evidence="14">
    <location>
        <begin position="79"/>
        <end position="127"/>
    </location>
</feature>
<dbReference type="PANTHER" id="PTHR43711">
    <property type="entry name" value="TWO-COMPONENT HISTIDINE KINASE"/>
    <property type="match status" value="1"/>
</dbReference>
<evidence type="ECO:0000313" key="16">
    <source>
        <dbReference type="Proteomes" id="UP001519273"/>
    </source>
</evidence>
<dbReference type="InterPro" id="IPR036097">
    <property type="entry name" value="HisK_dim/P_sf"/>
</dbReference>
<keyword evidence="12" id="KW-1133">Transmembrane helix</keyword>
<reference evidence="15 16" key="1">
    <citation type="submission" date="2021-03" db="EMBL/GenBank/DDBJ databases">
        <title>Genomic Encyclopedia of Type Strains, Phase IV (KMG-IV): sequencing the most valuable type-strain genomes for metagenomic binning, comparative biology and taxonomic classification.</title>
        <authorList>
            <person name="Goeker M."/>
        </authorList>
    </citation>
    <scope>NUCLEOTIDE SEQUENCE [LARGE SCALE GENOMIC DNA]</scope>
    <source>
        <strain evidence="15 16">DSM 23491</strain>
    </source>
</reference>
<accession>A0ABS4H2R4</accession>
<evidence type="ECO:0000313" key="15">
    <source>
        <dbReference type="EMBL" id="MBP1936813.1"/>
    </source>
</evidence>
<dbReference type="Gene3D" id="3.30.565.10">
    <property type="entry name" value="Histidine kinase-like ATPase, C-terminal domain"/>
    <property type="match status" value="1"/>
</dbReference>
<dbReference type="InterPro" id="IPR050736">
    <property type="entry name" value="Sensor_HK_Regulatory"/>
</dbReference>
<comment type="caution">
    <text evidence="15">The sequence shown here is derived from an EMBL/GenBank/DDBJ whole genome shotgun (WGS) entry which is preliminary data.</text>
</comment>
<dbReference type="InterPro" id="IPR036890">
    <property type="entry name" value="HATPase_C_sf"/>
</dbReference>
<dbReference type="SUPFAM" id="SSF47384">
    <property type="entry name" value="Homodimeric domain of signal transducing histidine kinase"/>
    <property type="match status" value="1"/>
</dbReference>